<reference evidence="4" key="2">
    <citation type="submission" date="2024-06" db="EMBL/GenBank/DDBJ databases">
        <authorList>
            <person name="Sakai Y."/>
            <person name="Fujii T."/>
        </authorList>
    </citation>
    <scope>NUCLEOTIDE SEQUENCE</scope>
    <source>
        <strain evidence="4">M701</strain>
        <plasmid evidence="4">pM7012</plasmid>
    </source>
</reference>
<dbReference type="PANTHER" id="PTHR30349:SF64">
    <property type="entry name" value="PROPHAGE INTEGRASE INTD-RELATED"/>
    <property type="match status" value="1"/>
</dbReference>
<dbReference type="InterPro" id="IPR050090">
    <property type="entry name" value="Tyrosine_recombinase_XerCD"/>
</dbReference>
<dbReference type="InterPro" id="IPR013762">
    <property type="entry name" value="Integrase-like_cat_sf"/>
</dbReference>
<evidence type="ECO:0000313" key="4">
    <source>
        <dbReference type="EMBL" id="BAO19191.1"/>
    </source>
</evidence>
<dbReference type="EMBL" id="AB853026">
    <property type="protein sequence ID" value="BAO19191.1"/>
    <property type="molecule type" value="Genomic_DNA"/>
</dbReference>
<accession>V5YQI0</accession>
<dbReference type="InterPro" id="IPR002104">
    <property type="entry name" value="Integrase_catalytic"/>
</dbReference>
<dbReference type="SUPFAM" id="SSF56349">
    <property type="entry name" value="DNA breaking-rejoining enzymes"/>
    <property type="match status" value="1"/>
</dbReference>
<feature type="domain" description="Tyr recombinase" evidence="3">
    <location>
        <begin position="152"/>
        <end position="357"/>
    </location>
</feature>
<keyword evidence="1" id="KW-0229">DNA integration</keyword>
<dbReference type="GO" id="GO:0003677">
    <property type="term" value="F:DNA binding"/>
    <property type="evidence" value="ECO:0007669"/>
    <property type="project" value="InterPro"/>
</dbReference>
<evidence type="ECO:0000256" key="1">
    <source>
        <dbReference type="ARBA" id="ARBA00022908"/>
    </source>
</evidence>
<keyword evidence="2" id="KW-0233">DNA recombination</keyword>
<dbReference type="InterPro" id="IPR011010">
    <property type="entry name" value="DNA_brk_join_enz"/>
</dbReference>
<dbReference type="GO" id="GO:0015074">
    <property type="term" value="P:DNA integration"/>
    <property type="evidence" value="ECO:0007669"/>
    <property type="project" value="UniProtKB-KW"/>
</dbReference>
<evidence type="ECO:0000256" key="2">
    <source>
        <dbReference type="ARBA" id="ARBA00023172"/>
    </source>
</evidence>
<dbReference type="RefSeq" id="WP_023842732.1">
    <property type="nucleotide sequence ID" value="NC_022995.1"/>
</dbReference>
<dbReference type="PANTHER" id="PTHR30349">
    <property type="entry name" value="PHAGE INTEGRASE-RELATED"/>
    <property type="match status" value="1"/>
</dbReference>
<dbReference type="AlphaFoldDB" id="V5YQI0"/>
<sequence>MTTVKNTPDLYEAKTPQDWDERPLQAFDTWLMRHLKGRGGKDREIRQSTCVIYNTMWASFVHWITAYRIPLSRVTPAHLDRFLADNEDKRNHRERYRKLIERVLVQVHTTLPYSQNPAVAVLRDDSATWKQADSNRPMSFFTPSERDTIVQWLLQPISENEQEKKEKKSHKDFAHTHWREVRDRALVGILLGAGLKVSECRGLTVNNILMGDEVWINLRKPDSQLSHRTMPLPFARELLTRWLAVRAAVGCMGDLVFPSKLNGSPMHAITLVRICEAVTDACGITDQEDDVPKVKRETRASPQTMRNSFAATLFEAGESAKSVSDSLGFTLITGERMKVAWQAWQVVPGSAPGAALPWPPERTIGSARLATAQTVRVSQP</sequence>
<dbReference type="PROSITE" id="PS51898">
    <property type="entry name" value="TYR_RECOMBINASE"/>
    <property type="match status" value="1"/>
</dbReference>
<dbReference type="Pfam" id="PF00589">
    <property type="entry name" value="Phage_integrase"/>
    <property type="match status" value="1"/>
</dbReference>
<geneLocation type="plasmid" evidence="4">
    <name>pM7012</name>
</geneLocation>
<proteinExistence type="predicted"/>
<dbReference type="Gene3D" id="1.10.443.10">
    <property type="entry name" value="Intergrase catalytic core"/>
    <property type="match status" value="1"/>
</dbReference>
<evidence type="ECO:0000259" key="3">
    <source>
        <dbReference type="PROSITE" id="PS51898"/>
    </source>
</evidence>
<reference evidence="4" key="1">
    <citation type="journal article" date="2014" name="Microbiology">
        <title>A 2,4-dichlorophenoxyacetic acid degradation plasmid pM7012 discloses distribution of an unclassified megaplasmid group across bacterial species.</title>
        <authorList>
            <person name="Sakai Y."/>
            <person name="Ogawa N."/>
            <person name="Shimomura Y."/>
            <person name="Fujii T."/>
        </authorList>
    </citation>
    <scope>NUCLEOTIDE SEQUENCE</scope>
    <source>
        <strain evidence="4">M701</strain>
    </source>
</reference>
<name>V5YQI0_9BURK</name>
<protein>
    <submittedName>
        <fullName evidence="4">Phage integrase family protein</fullName>
    </submittedName>
</protein>
<dbReference type="GO" id="GO:0006310">
    <property type="term" value="P:DNA recombination"/>
    <property type="evidence" value="ECO:0007669"/>
    <property type="project" value="UniProtKB-KW"/>
</dbReference>
<keyword evidence="4" id="KW-0614">Plasmid</keyword>
<organism evidence="4">
    <name type="scientific">Burkholderia sp. M701</name>
    <dbReference type="NCBI Taxonomy" id="326454"/>
    <lineage>
        <taxon>Bacteria</taxon>
        <taxon>Pseudomonadati</taxon>
        <taxon>Pseudomonadota</taxon>
        <taxon>Betaproteobacteria</taxon>
        <taxon>Burkholderiales</taxon>
        <taxon>Burkholderiaceae</taxon>
        <taxon>Burkholderia</taxon>
    </lineage>
</organism>